<dbReference type="GO" id="GO:0005975">
    <property type="term" value="P:carbohydrate metabolic process"/>
    <property type="evidence" value="ECO:0007669"/>
    <property type="project" value="InterPro"/>
</dbReference>
<sequence length="210" mass="23989">MIEIIPSINEKTWKEVARKIRRVEPFVTWVHLDVADGTFTPNILWNNPFDLYHLPTDLKFEIHMMEDDPEVHLPAWLMPNVKRIIVHYETTTAIQHIIDECHAHRTEVALAIADPTSWTVLKPWRYKVDMLQVLSVPAGSAGQHFRSHNLSKIKHLRAYLPDGKIEVDGGMNPETAREAIRAGANVIVAASHIFNHKDIPQALAELHGDR</sequence>
<dbReference type="GO" id="GO:0046872">
    <property type="term" value="F:metal ion binding"/>
    <property type="evidence" value="ECO:0007669"/>
    <property type="project" value="UniProtKB-KW"/>
</dbReference>
<evidence type="ECO:0000313" key="4">
    <source>
        <dbReference type="Proteomes" id="UP000177811"/>
    </source>
</evidence>
<proteinExistence type="predicted"/>
<dbReference type="Proteomes" id="UP000177811">
    <property type="component" value="Unassembled WGS sequence"/>
</dbReference>
<dbReference type="EMBL" id="MHQL01000015">
    <property type="protein sequence ID" value="OHA03426.1"/>
    <property type="molecule type" value="Genomic_DNA"/>
</dbReference>
<keyword evidence="1" id="KW-0479">Metal-binding</keyword>
<organism evidence="3 4">
    <name type="scientific">Candidatus Sungbacteria bacterium RIFCSPHIGHO2_02_FULL_51_29</name>
    <dbReference type="NCBI Taxonomy" id="1802273"/>
    <lineage>
        <taxon>Bacteria</taxon>
        <taxon>Candidatus Sungiibacteriota</taxon>
    </lineage>
</organism>
<reference evidence="3 4" key="1">
    <citation type="journal article" date="2016" name="Nat. Commun.">
        <title>Thousands of microbial genomes shed light on interconnected biogeochemical processes in an aquifer system.</title>
        <authorList>
            <person name="Anantharaman K."/>
            <person name="Brown C.T."/>
            <person name="Hug L.A."/>
            <person name="Sharon I."/>
            <person name="Castelle C.J."/>
            <person name="Probst A.J."/>
            <person name="Thomas B.C."/>
            <person name="Singh A."/>
            <person name="Wilkins M.J."/>
            <person name="Karaoz U."/>
            <person name="Brodie E.L."/>
            <person name="Williams K.H."/>
            <person name="Hubbard S.S."/>
            <person name="Banfield J.F."/>
        </authorList>
    </citation>
    <scope>NUCLEOTIDE SEQUENCE [LARGE SCALE GENOMIC DNA]</scope>
</reference>
<dbReference type="AlphaFoldDB" id="A0A1G2KVI3"/>
<protein>
    <recommendedName>
        <fullName evidence="5">Ribulose-phosphate 3-epimerase</fullName>
    </recommendedName>
</protein>
<comment type="caution">
    <text evidence="3">The sequence shown here is derived from an EMBL/GenBank/DDBJ whole genome shotgun (WGS) entry which is preliminary data.</text>
</comment>
<accession>A0A1G2KVI3</accession>
<keyword evidence="2" id="KW-0413">Isomerase</keyword>
<evidence type="ECO:0008006" key="5">
    <source>
        <dbReference type="Google" id="ProtNLM"/>
    </source>
</evidence>
<dbReference type="PANTHER" id="PTHR11749">
    <property type="entry name" value="RIBULOSE-5-PHOSPHATE-3-EPIMERASE"/>
    <property type="match status" value="1"/>
</dbReference>
<dbReference type="SUPFAM" id="SSF51366">
    <property type="entry name" value="Ribulose-phoshate binding barrel"/>
    <property type="match status" value="1"/>
</dbReference>
<dbReference type="InterPro" id="IPR011060">
    <property type="entry name" value="RibuloseP-bd_barrel"/>
</dbReference>
<evidence type="ECO:0000256" key="1">
    <source>
        <dbReference type="ARBA" id="ARBA00022723"/>
    </source>
</evidence>
<dbReference type="GO" id="GO:0016857">
    <property type="term" value="F:racemase and epimerase activity, acting on carbohydrates and derivatives"/>
    <property type="evidence" value="ECO:0007669"/>
    <property type="project" value="InterPro"/>
</dbReference>
<evidence type="ECO:0000256" key="2">
    <source>
        <dbReference type="ARBA" id="ARBA00023235"/>
    </source>
</evidence>
<dbReference type="Gene3D" id="3.20.20.70">
    <property type="entry name" value="Aldolase class I"/>
    <property type="match status" value="1"/>
</dbReference>
<dbReference type="Pfam" id="PF00834">
    <property type="entry name" value="Ribul_P_3_epim"/>
    <property type="match status" value="1"/>
</dbReference>
<dbReference type="InterPro" id="IPR000056">
    <property type="entry name" value="Ribul_P_3_epim-like"/>
</dbReference>
<dbReference type="InterPro" id="IPR013785">
    <property type="entry name" value="Aldolase_TIM"/>
</dbReference>
<evidence type="ECO:0000313" key="3">
    <source>
        <dbReference type="EMBL" id="OHA03426.1"/>
    </source>
</evidence>
<name>A0A1G2KVI3_9BACT</name>
<gene>
    <name evidence="3" type="ORF">A3C16_00085</name>
</gene>